<dbReference type="EMBL" id="JAUHJR010000001">
    <property type="protein sequence ID" value="MDN4160049.1"/>
    <property type="molecule type" value="Genomic_DNA"/>
</dbReference>
<gene>
    <name evidence="3" type="ORF">QWY29_01680</name>
</gene>
<evidence type="ECO:0000313" key="3">
    <source>
        <dbReference type="EMBL" id="MDN4160049.1"/>
    </source>
</evidence>
<reference evidence="3" key="1">
    <citation type="submission" date="2023-06" db="EMBL/GenBank/DDBJ databases">
        <title>Draft genome sequence of Nocardioides sp. SOB72.</title>
        <authorList>
            <person name="Zhang G."/>
        </authorList>
    </citation>
    <scope>NUCLEOTIDE SEQUENCE</scope>
    <source>
        <strain evidence="3">SOB72</strain>
    </source>
</reference>
<dbReference type="Proteomes" id="UP001168537">
    <property type="component" value="Unassembled WGS sequence"/>
</dbReference>
<feature type="compositionally biased region" description="Polar residues" evidence="1">
    <location>
        <begin position="132"/>
        <end position="141"/>
    </location>
</feature>
<name>A0ABT8EPM6_9ACTN</name>
<keyword evidence="2" id="KW-1133">Transmembrane helix</keyword>
<feature type="region of interest" description="Disordered" evidence="1">
    <location>
        <begin position="132"/>
        <end position="154"/>
    </location>
</feature>
<evidence type="ECO:0000256" key="1">
    <source>
        <dbReference type="SAM" id="MobiDB-lite"/>
    </source>
</evidence>
<organism evidence="3 4">
    <name type="scientific">Nocardioides abyssi</name>
    <dbReference type="NCBI Taxonomy" id="3058370"/>
    <lineage>
        <taxon>Bacteria</taxon>
        <taxon>Bacillati</taxon>
        <taxon>Actinomycetota</taxon>
        <taxon>Actinomycetes</taxon>
        <taxon>Propionibacteriales</taxon>
        <taxon>Nocardioidaceae</taxon>
        <taxon>Nocardioides</taxon>
    </lineage>
</organism>
<feature type="transmembrane region" description="Helical" evidence="2">
    <location>
        <begin position="102"/>
        <end position="122"/>
    </location>
</feature>
<feature type="transmembrane region" description="Helical" evidence="2">
    <location>
        <begin position="70"/>
        <end position="96"/>
    </location>
</feature>
<feature type="region of interest" description="Disordered" evidence="1">
    <location>
        <begin position="1"/>
        <end position="33"/>
    </location>
</feature>
<dbReference type="InterPro" id="IPR009937">
    <property type="entry name" value="Phage_holin_3_6"/>
</dbReference>
<comment type="caution">
    <text evidence="3">The sequence shown here is derived from an EMBL/GenBank/DDBJ whole genome shotgun (WGS) entry which is preliminary data.</text>
</comment>
<dbReference type="Pfam" id="PF07332">
    <property type="entry name" value="Phage_holin_3_6"/>
    <property type="match status" value="1"/>
</dbReference>
<keyword evidence="2" id="KW-0472">Membrane</keyword>
<keyword evidence="2" id="KW-0812">Transmembrane</keyword>
<evidence type="ECO:0000313" key="4">
    <source>
        <dbReference type="Proteomes" id="UP001168537"/>
    </source>
</evidence>
<accession>A0ABT8EPM6</accession>
<protein>
    <submittedName>
        <fullName evidence="3">Phage holin family protein</fullName>
    </submittedName>
</protein>
<proteinExistence type="predicted"/>
<dbReference type="RefSeq" id="WP_300958920.1">
    <property type="nucleotide sequence ID" value="NZ_JAUHJR010000001.1"/>
</dbReference>
<keyword evidence="4" id="KW-1185">Reference proteome</keyword>
<sequence>MTQPTHQPVHDPDAQPKGQPTGPVPPGASDERSLGEIVGDVTNDLTTLIKQEMDLAKVEMKEEFAKAGKGAGLLGGAGLAGYFTLLFLTLTLMFLLDNWMPLEVAALIATAVWAIVAGVLALTGRKALKESNPQLPKTQQTLKEDAQWARAQKS</sequence>
<evidence type="ECO:0000256" key="2">
    <source>
        <dbReference type="SAM" id="Phobius"/>
    </source>
</evidence>